<name>A5AI56_VITVI</name>
<proteinExistence type="predicted"/>
<dbReference type="EMBL" id="AM427288">
    <property type="protein sequence ID" value="CAN71331.1"/>
    <property type="molecule type" value="Genomic_DNA"/>
</dbReference>
<evidence type="ECO:0000313" key="2">
    <source>
        <dbReference type="EMBL" id="CAN71331.1"/>
    </source>
</evidence>
<gene>
    <name evidence="2" type="ORF">VITISV_013083</name>
</gene>
<feature type="region of interest" description="Disordered" evidence="1">
    <location>
        <begin position="1"/>
        <end position="26"/>
    </location>
</feature>
<accession>A5AI56</accession>
<protein>
    <submittedName>
        <fullName evidence="2">Uncharacterized protein</fullName>
    </submittedName>
</protein>
<evidence type="ECO:0000256" key="1">
    <source>
        <dbReference type="SAM" id="MobiDB-lite"/>
    </source>
</evidence>
<organism evidence="2">
    <name type="scientific">Vitis vinifera</name>
    <name type="common">Grape</name>
    <dbReference type="NCBI Taxonomy" id="29760"/>
    <lineage>
        <taxon>Eukaryota</taxon>
        <taxon>Viridiplantae</taxon>
        <taxon>Streptophyta</taxon>
        <taxon>Embryophyta</taxon>
        <taxon>Tracheophyta</taxon>
        <taxon>Spermatophyta</taxon>
        <taxon>Magnoliopsida</taxon>
        <taxon>eudicotyledons</taxon>
        <taxon>Gunneridae</taxon>
        <taxon>Pentapetalae</taxon>
        <taxon>rosids</taxon>
        <taxon>Vitales</taxon>
        <taxon>Vitaceae</taxon>
        <taxon>Viteae</taxon>
        <taxon>Vitis</taxon>
    </lineage>
</organism>
<sequence>MTTHEDRQLGQKIMKPVKGPMILGKEGMPRYATRGSQQLDRKVNEACGRSDALGEGGPAIMEDVEPKVRKMHESTTKAIEDGSTSLPNRERGEVMCHDGMCRIKKGDDQALKIKSRCQNLQQSGYAPVCNEDNMK</sequence>
<reference evidence="2" key="1">
    <citation type="journal article" date="2007" name="PLoS ONE">
        <title>The first genome sequence of an elite grapevine cultivar (Pinot noir Vitis vinifera L.): coping with a highly heterozygous genome.</title>
        <authorList>
            <person name="Velasco R."/>
            <person name="Zharkikh A."/>
            <person name="Troggio M."/>
            <person name="Cartwright D.A."/>
            <person name="Cestaro A."/>
            <person name="Pruss D."/>
            <person name="Pindo M."/>
            <person name="FitzGerald L.M."/>
            <person name="Vezzulli S."/>
            <person name="Reid J."/>
            <person name="Malacarne G."/>
            <person name="Iliev D."/>
            <person name="Coppola G."/>
            <person name="Wardell B."/>
            <person name="Micheletti D."/>
            <person name="Macalma T."/>
            <person name="Facci M."/>
            <person name="Mitchell J.T."/>
            <person name="Perazzolli M."/>
            <person name="Eldredge G."/>
            <person name="Gatto P."/>
            <person name="Oyzerski R."/>
            <person name="Moretto M."/>
            <person name="Gutin N."/>
            <person name="Stefanini M."/>
            <person name="Chen Y."/>
            <person name="Segala C."/>
            <person name="Davenport C."/>
            <person name="Dematte L."/>
            <person name="Mraz A."/>
            <person name="Battilana J."/>
            <person name="Stormo K."/>
            <person name="Costa F."/>
            <person name="Tao Q."/>
            <person name="Si-Ammour A."/>
            <person name="Harkins T."/>
            <person name="Lackey A."/>
            <person name="Perbost C."/>
            <person name="Taillon B."/>
            <person name="Stella A."/>
            <person name="Solovyev V."/>
            <person name="Fawcett J.A."/>
            <person name="Sterck L."/>
            <person name="Vandepoele K."/>
            <person name="Grando S.M."/>
            <person name="Toppo S."/>
            <person name="Moser C."/>
            <person name="Lanchbury J."/>
            <person name="Bogden R."/>
            <person name="Skolnick M."/>
            <person name="Sgaramella V."/>
            <person name="Bhatnagar S.K."/>
            <person name="Fontana P."/>
            <person name="Gutin A."/>
            <person name="Van de Peer Y."/>
            <person name="Salamini F."/>
            <person name="Viola R."/>
        </authorList>
    </citation>
    <scope>NUCLEOTIDE SEQUENCE</scope>
</reference>
<dbReference type="AlphaFoldDB" id="A5AI56"/>